<proteinExistence type="predicted"/>
<organism evidence="2">
    <name type="scientific">marine sediment metagenome</name>
    <dbReference type="NCBI Taxonomy" id="412755"/>
    <lineage>
        <taxon>unclassified sequences</taxon>
        <taxon>metagenomes</taxon>
        <taxon>ecological metagenomes</taxon>
    </lineage>
</organism>
<gene>
    <name evidence="2" type="ORF">LCGC14_2764530</name>
</gene>
<reference evidence="2" key="1">
    <citation type="journal article" date="2015" name="Nature">
        <title>Complex archaea that bridge the gap between prokaryotes and eukaryotes.</title>
        <authorList>
            <person name="Spang A."/>
            <person name="Saw J.H."/>
            <person name="Jorgensen S.L."/>
            <person name="Zaremba-Niedzwiedzka K."/>
            <person name="Martijn J."/>
            <person name="Lind A.E."/>
            <person name="van Eijk R."/>
            <person name="Schleper C."/>
            <person name="Guy L."/>
            <person name="Ettema T.J."/>
        </authorList>
    </citation>
    <scope>NUCLEOTIDE SEQUENCE</scope>
</reference>
<comment type="caution">
    <text evidence="2">The sequence shown here is derived from an EMBL/GenBank/DDBJ whole genome shotgun (WGS) entry which is preliminary data.</text>
</comment>
<feature type="region of interest" description="Disordered" evidence="1">
    <location>
        <begin position="1"/>
        <end position="22"/>
    </location>
</feature>
<evidence type="ECO:0000313" key="2">
    <source>
        <dbReference type="EMBL" id="KKK86307.1"/>
    </source>
</evidence>
<evidence type="ECO:0000256" key="1">
    <source>
        <dbReference type="SAM" id="MobiDB-lite"/>
    </source>
</evidence>
<feature type="non-terminal residue" evidence="2">
    <location>
        <position position="53"/>
    </location>
</feature>
<dbReference type="EMBL" id="LAZR01050905">
    <property type="protein sequence ID" value="KKK86307.1"/>
    <property type="molecule type" value="Genomic_DNA"/>
</dbReference>
<dbReference type="AlphaFoldDB" id="A0A0F8YXX0"/>
<protein>
    <submittedName>
        <fullName evidence="2">Uncharacterized protein</fullName>
    </submittedName>
</protein>
<name>A0A0F8YXX0_9ZZZZ</name>
<sequence>MIDKPVEGVQTDTRPHPAGAEGARLSLKEVAERSWKARMSPRLRAWVTQQLDK</sequence>
<accession>A0A0F8YXX0</accession>